<keyword evidence="1" id="KW-0238">DNA-binding</keyword>
<dbReference type="PANTHER" id="PTHR46558:SF13">
    <property type="entry name" value="HTH-TYPE TRANSCRIPTIONAL REGULATOR IMMR"/>
    <property type="match status" value="1"/>
</dbReference>
<sequence>MSIGKRIIVLREKKGWNQRDLANRIGINASVMNRIESENRPIKDDELLKLSNVLECSSDYLLGKSNIQTLMPYDKNDEEFQAFANSPDLQKWYKELPKSKEEDLRLLREMWETIKRNK</sequence>
<proteinExistence type="predicted"/>
<dbReference type="STRING" id="263475.AMD00_14195"/>
<evidence type="ECO:0000313" key="3">
    <source>
        <dbReference type="EMBL" id="KOO49505.1"/>
    </source>
</evidence>
<dbReference type="Pfam" id="PF01381">
    <property type="entry name" value="HTH_3"/>
    <property type="match status" value="1"/>
</dbReference>
<reference evidence="4" key="1">
    <citation type="submission" date="2015-08" db="EMBL/GenBank/DDBJ databases">
        <title>Fjat-10028 dsm 16317.</title>
        <authorList>
            <person name="Liu B."/>
            <person name="Wang J."/>
            <person name="Zhu Y."/>
            <person name="Liu G."/>
            <person name="Chen Q."/>
            <person name="Chen Z."/>
            <person name="Lan J."/>
            <person name="Che J."/>
            <person name="Ge C."/>
            <person name="Shi H."/>
            <person name="Pan Z."/>
            <person name="Liu X."/>
        </authorList>
    </citation>
    <scope>NUCLEOTIDE SEQUENCE [LARGE SCALE GENOMIC DNA]</scope>
    <source>
        <strain evidence="4">DSM 16317</strain>
    </source>
</reference>
<dbReference type="Proteomes" id="UP000036867">
    <property type="component" value="Unassembled WGS sequence"/>
</dbReference>
<dbReference type="GeneID" id="301137249"/>
<dbReference type="Gene3D" id="1.10.260.40">
    <property type="entry name" value="lambda repressor-like DNA-binding domains"/>
    <property type="match status" value="1"/>
</dbReference>
<dbReference type="SMART" id="SM00530">
    <property type="entry name" value="HTH_XRE"/>
    <property type="match status" value="1"/>
</dbReference>
<dbReference type="PROSITE" id="PS50943">
    <property type="entry name" value="HTH_CROC1"/>
    <property type="match status" value="1"/>
</dbReference>
<evidence type="ECO:0000259" key="2">
    <source>
        <dbReference type="PROSITE" id="PS50943"/>
    </source>
</evidence>
<evidence type="ECO:0000256" key="1">
    <source>
        <dbReference type="ARBA" id="ARBA00023125"/>
    </source>
</evidence>
<evidence type="ECO:0000313" key="4">
    <source>
        <dbReference type="Proteomes" id="UP000036867"/>
    </source>
</evidence>
<dbReference type="CDD" id="cd00093">
    <property type="entry name" value="HTH_XRE"/>
    <property type="match status" value="1"/>
</dbReference>
<dbReference type="EMBL" id="LILB01000005">
    <property type="protein sequence ID" value="KOO49505.1"/>
    <property type="molecule type" value="Genomic_DNA"/>
</dbReference>
<dbReference type="SUPFAM" id="SSF47413">
    <property type="entry name" value="lambda repressor-like DNA-binding domains"/>
    <property type="match status" value="1"/>
</dbReference>
<keyword evidence="4" id="KW-1185">Reference proteome</keyword>
<gene>
    <name evidence="3" type="ORF">AMD00_14195</name>
</gene>
<dbReference type="AlphaFoldDB" id="A0A0M0LEJ8"/>
<dbReference type="GO" id="GO:0003677">
    <property type="term" value="F:DNA binding"/>
    <property type="evidence" value="ECO:0007669"/>
    <property type="project" value="UniProtKB-KW"/>
</dbReference>
<dbReference type="OrthoDB" id="5190137at2"/>
<feature type="domain" description="HTH cro/C1-type" evidence="2">
    <location>
        <begin position="7"/>
        <end position="61"/>
    </location>
</feature>
<dbReference type="RefSeq" id="WP_053417671.1">
    <property type="nucleotide sequence ID" value="NZ_JBNNUM010000004.1"/>
</dbReference>
<dbReference type="InterPro" id="IPR001387">
    <property type="entry name" value="Cro/C1-type_HTH"/>
</dbReference>
<organism evidence="3 4">
    <name type="scientific">Viridibacillus arvi</name>
    <dbReference type="NCBI Taxonomy" id="263475"/>
    <lineage>
        <taxon>Bacteria</taxon>
        <taxon>Bacillati</taxon>
        <taxon>Bacillota</taxon>
        <taxon>Bacilli</taxon>
        <taxon>Bacillales</taxon>
        <taxon>Caryophanaceae</taxon>
        <taxon>Viridibacillus</taxon>
    </lineage>
</organism>
<comment type="caution">
    <text evidence="3">The sequence shown here is derived from an EMBL/GenBank/DDBJ whole genome shotgun (WGS) entry which is preliminary data.</text>
</comment>
<name>A0A0M0LEJ8_9BACL</name>
<dbReference type="InterPro" id="IPR010982">
    <property type="entry name" value="Lambda_DNA-bd_dom_sf"/>
</dbReference>
<dbReference type="PANTHER" id="PTHR46558">
    <property type="entry name" value="TRACRIPTIONAL REGULATORY PROTEIN-RELATED-RELATED"/>
    <property type="match status" value="1"/>
</dbReference>
<accession>A0A0M0LEJ8</accession>
<protein>
    <recommendedName>
        <fullName evidence="2">HTH cro/C1-type domain-containing protein</fullName>
    </recommendedName>
</protein>